<keyword evidence="3" id="KW-0413">Isomerase</keyword>
<organism evidence="3 4">
    <name type="scientific">Neolewinella lacunae</name>
    <dbReference type="NCBI Taxonomy" id="1517758"/>
    <lineage>
        <taxon>Bacteria</taxon>
        <taxon>Pseudomonadati</taxon>
        <taxon>Bacteroidota</taxon>
        <taxon>Saprospiria</taxon>
        <taxon>Saprospirales</taxon>
        <taxon>Lewinellaceae</taxon>
        <taxon>Neolewinella</taxon>
    </lineage>
</organism>
<feature type="signal peptide" evidence="1">
    <location>
        <begin position="1"/>
        <end position="27"/>
    </location>
</feature>
<gene>
    <name evidence="3" type="ORF">H9S92_07045</name>
</gene>
<name>A0A923T6Y2_9BACT</name>
<sequence>MNRRTFLTQTSLLGAAALLPISSSVPAQHRKLGYQLFSVREDMAKDPLATLKALIKMGYQDFEVYGYEAEKNTIYGYTSAEFRKVLEDLNVTTTSGHFMFHPLLDKTDDELKRFVDQCITGATTMGMPYITWPWMAPEQRTLETFQRLPEKLNRIGEQINAAGLGFAYHNHDFEFIDYDGQTGYDIILRETDPALVKLQLDLYWVMHSSKLTPKELIQNAPGRYVMWHIKDMHKVSRDYTELGNGSIDYREVLPDPQVSGLEYYYLEQGGNFAHNPLQSAADSAAYFKAHLQGVF</sequence>
<keyword evidence="4" id="KW-1185">Reference proteome</keyword>
<dbReference type="PANTHER" id="PTHR12110:SF41">
    <property type="entry name" value="INOSOSE DEHYDRATASE"/>
    <property type="match status" value="1"/>
</dbReference>
<dbReference type="PANTHER" id="PTHR12110">
    <property type="entry name" value="HYDROXYPYRUVATE ISOMERASE"/>
    <property type="match status" value="1"/>
</dbReference>
<feature type="domain" description="Xylose isomerase-like TIM barrel" evidence="2">
    <location>
        <begin position="52"/>
        <end position="253"/>
    </location>
</feature>
<dbReference type="Proteomes" id="UP000650081">
    <property type="component" value="Unassembled WGS sequence"/>
</dbReference>
<dbReference type="RefSeq" id="WP_187466006.1">
    <property type="nucleotide sequence ID" value="NZ_JACSIT010000083.1"/>
</dbReference>
<protein>
    <submittedName>
        <fullName evidence="3">Sugar phosphate isomerase/epimerase</fullName>
    </submittedName>
</protein>
<proteinExistence type="predicted"/>
<dbReference type="Gene3D" id="3.20.20.150">
    <property type="entry name" value="Divalent-metal-dependent TIM barrel enzymes"/>
    <property type="match status" value="1"/>
</dbReference>
<evidence type="ECO:0000313" key="4">
    <source>
        <dbReference type="Proteomes" id="UP000650081"/>
    </source>
</evidence>
<dbReference type="Pfam" id="PF01261">
    <property type="entry name" value="AP_endonuc_2"/>
    <property type="match status" value="1"/>
</dbReference>
<dbReference type="EMBL" id="JACSIT010000083">
    <property type="protein sequence ID" value="MBC6993910.1"/>
    <property type="molecule type" value="Genomic_DNA"/>
</dbReference>
<evidence type="ECO:0000313" key="3">
    <source>
        <dbReference type="EMBL" id="MBC6993910.1"/>
    </source>
</evidence>
<evidence type="ECO:0000256" key="1">
    <source>
        <dbReference type="SAM" id="SignalP"/>
    </source>
</evidence>
<feature type="chain" id="PRO_5037664776" evidence="1">
    <location>
        <begin position="28"/>
        <end position="295"/>
    </location>
</feature>
<dbReference type="InterPro" id="IPR013022">
    <property type="entry name" value="Xyl_isomerase-like_TIM-brl"/>
</dbReference>
<comment type="caution">
    <text evidence="3">The sequence shown here is derived from an EMBL/GenBank/DDBJ whole genome shotgun (WGS) entry which is preliminary data.</text>
</comment>
<evidence type="ECO:0000259" key="2">
    <source>
        <dbReference type="Pfam" id="PF01261"/>
    </source>
</evidence>
<reference evidence="3" key="1">
    <citation type="submission" date="2020-08" db="EMBL/GenBank/DDBJ databases">
        <title>Lewinella bacteria from marine environments.</title>
        <authorList>
            <person name="Zhong Y."/>
        </authorList>
    </citation>
    <scope>NUCLEOTIDE SEQUENCE</scope>
    <source>
        <strain evidence="3">KCTC 42187</strain>
    </source>
</reference>
<dbReference type="SUPFAM" id="SSF51658">
    <property type="entry name" value="Xylose isomerase-like"/>
    <property type="match status" value="1"/>
</dbReference>
<accession>A0A923T6Y2</accession>
<dbReference type="InterPro" id="IPR036237">
    <property type="entry name" value="Xyl_isomerase-like_sf"/>
</dbReference>
<dbReference type="GO" id="GO:0016853">
    <property type="term" value="F:isomerase activity"/>
    <property type="evidence" value="ECO:0007669"/>
    <property type="project" value="UniProtKB-KW"/>
</dbReference>
<dbReference type="AlphaFoldDB" id="A0A923T6Y2"/>
<dbReference type="InterPro" id="IPR050312">
    <property type="entry name" value="IolE/XylAMocC-like"/>
</dbReference>
<keyword evidence="1" id="KW-0732">Signal</keyword>